<keyword evidence="2" id="KW-1185">Reference proteome</keyword>
<accession>A0AAV4E2J1</accession>
<organism evidence="1 2">
    <name type="scientific">Plakobranchus ocellatus</name>
    <dbReference type="NCBI Taxonomy" id="259542"/>
    <lineage>
        <taxon>Eukaryota</taxon>
        <taxon>Metazoa</taxon>
        <taxon>Spiralia</taxon>
        <taxon>Lophotrochozoa</taxon>
        <taxon>Mollusca</taxon>
        <taxon>Gastropoda</taxon>
        <taxon>Heterobranchia</taxon>
        <taxon>Euthyneura</taxon>
        <taxon>Panpulmonata</taxon>
        <taxon>Sacoglossa</taxon>
        <taxon>Placobranchoidea</taxon>
        <taxon>Plakobranchidae</taxon>
        <taxon>Plakobranchus</taxon>
    </lineage>
</organism>
<evidence type="ECO:0000313" key="1">
    <source>
        <dbReference type="EMBL" id="GFO50296.1"/>
    </source>
</evidence>
<comment type="caution">
    <text evidence="1">The sequence shown here is derived from an EMBL/GenBank/DDBJ whole genome shotgun (WGS) entry which is preliminary data.</text>
</comment>
<gene>
    <name evidence="1" type="ORF">PoB_007680100</name>
</gene>
<name>A0AAV4E2J1_9GAST</name>
<protein>
    <submittedName>
        <fullName evidence="1">Uncharacterized protein</fullName>
    </submittedName>
</protein>
<sequence length="123" mass="14707">MENVVEQYSMFHRALVRFETEFFQKIKPSVPGPLTSVRRMHEIMLPNDEDFEMHRVDRVIRKVVFIIGLTEWVVTRMGPYVRPSELWWVRAKNRSIGLYTSMVRYSLVALRLEPEDDMGRCMK</sequence>
<dbReference type="EMBL" id="BLXT01008609">
    <property type="protein sequence ID" value="GFO50296.1"/>
    <property type="molecule type" value="Genomic_DNA"/>
</dbReference>
<proteinExistence type="predicted"/>
<evidence type="ECO:0000313" key="2">
    <source>
        <dbReference type="Proteomes" id="UP000735302"/>
    </source>
</evidence>
<dbReference type="Proteomes" id="UP000735302">
    <property type="component" value="Unassembled WGS sequence"/>
</dbReference>
<reference evidence="1 2" key="1">
    <citation type="journal article" date="2021" name="Elife">
        <title>Chloroplast acquisition without the gene transfer in kleptoplastic sea slugs, Plakobranchus ocellatus.</title>
        <authorList>
            <person name="Maeda T."/>
            <person name="Takahashi S."/>
            <person name="Yoshida T."/>
            <person name="Shimamura S."/>
            <person name="Takaki Y."/>
            <person name="Nagai Y."/>
            <person name="Toyoda A."/>
            <person name="Suzuki Y."/>
            <person name="Arimoto A."/>
            <person name="Ishii H."/>
            <person name="Satoh N."/>
            <person name="Nishiyama T."/>
            <person name="Hasebe M."/>
            <person name="Maruyama T."/>
            <person name="Minagawa J."/>
            <person name="Obokata J."/>
            <person name="Shigenobu S."/>
        </authorList>
    </citation>
    <scope>NUCLEOTIDE SEQUENCE [LARGE SCALE GENOMIC DNA]</scope>
</reference>
<dbReference type="AlphaFoldDB" id="A0AAV4E2J1"/>